<sequence>KAIINYEDFEKLDIRVGRVISATAPEWSNKLLRMEVDMGEEIGTRILFSGIRKWYSPEDVEGKIMQFVVNMDSKKMGDEESQGMLLMVDTAGRPNLLFLPEAIKPGSVIR</sequence>
<dbReference type="SUPFAM" id="SSF50249">
    <property type="entry name" value="Nucleic acid-binding proteins"/>
    <property type="match status" value="1"/>
</dbReference>
<dbReference type="EMBL" id="PFAE01000043">
    <property type="protein sequence ID" value="PIR99689.1"/>
    <property type="molecule type" value="Genomic_DNA"/>
</dbReference>
<gene>
    <name evidence="5" type="ORF">COT86_02540</name>
</gene>
<dbReference type="PROSITE" id="PS50886">
    <property type="entry name" value="TRBD"/>
    <property type="match status" value="1"/>
</dbReference>
<dbReference type="GO" id="GO:0000049">
    <property type="term" value="F:tRNA binding"/>
    <property type="evidence" value="ECO:0007669"/>
    <property type="project" value="UniProtKB-UniRule"/>
</dbReference>
<dbReference type="InterPro" id="IPR051270">
    <property type="entry name" value="Tyrosine-tRNA_ligase_regulator"/>
</dbReference>
<dbReference type="Gene3D" id="2.40.50.140">
    <property type="entry name" value="Nucleic acid-binding proteins"/>
    <property type="match status" value="1"/>
</dbReference>
<dbReference type="InterPro" id="IPR002547">
    <property type="entry name" value="tRNA-bd_dom"/>
</dbReference>
<feature type="non-terminal residue" evidence="5">
    <location>
        <position position="1"/>
    </location>
</feature>
<keyword evidence="1 3" id="KW-0820">tRNA-binding</keyword>
<evidence type="ECO:0000313" key="5">
    <source>
        <dbReference type="EMBL" id="PIR99689.1"/>
    </source>
</evidence>
<organism evidence="5 6">
    <name type="scientific">Candidatus Collierbacteria bacterium CG10_big_fil_rev_8_21_14_0_10_43_36</name>
    <dbReference type="NCBI Taxonomy" id="1974534"/>
    <lineage>
        <taxon>Bacteria</taxon>
        <taxon>Candidatus Collieribacteriota</taxon>
    </lineage>
</organism>
<evidence type="ECO:0000256" key="1">
    <source>
        <dbReference type="ARBA" id="ARBA00022555"/>
    </source>
</evidence>
<evidence type="ECO:0000313" key="6">
    <source>
        <dbReference type="Proteomes" id="UP000230730"/>
    </source>
</evidence>
<protein>
    <submittedName>
        <fullName evidence="5">Methionine--tRNA ligase</fullName>
    </submittedName>
</protein>
<proteinExistence type="predicted"/>
<evidence type="ECO:0000259" key="4">
    <source>
        <dbReference type="PROSITE" id="PS50886"/>
    </source>
</evidence>
<accession>A0A2H0VMX4</accession>
<keyword evidence="5" id="KW-0436">Ligase</keyword>
<feature type="domain" description="TRNA-binding" evidence="4">
    <location>
        <begin position="8"/>
        <end position="110"/>
    </location>
</feature>
<dbReference type="AlphaFoldDB" id="A0A2H0VMX4"/>
<comment type="caution">
    <text evidence="5">The sequence shown here is derived from an EMBL/GenBank/DDBJ whole genome shotgun (WGS) entry which is preliminary data.</text>
</comment>
<dbReference type="GO" id="GO:0016874">
    <property type="term" value="F:ligase activity"/>
    <property type="evidence" value="ECO:0007669"/>
    <property type="project" value="UniProtKB-KW"/>
</dbReference>
<dbReference type="InterPro" id="IPR012340">
    <property type="entry name" value="NA-bd_OB-fold"/>
</dbReference>
<keyword evidence="2 3" id="KW-0694">RNA-binding</keyword>
<name>A0A2H0VMX4_9BACT</name>
<dbReference type="Proteomes" id="UP000230730">
    <property type="component" value="Unassembled WGS sequence"/>
</dbReference>
<dbReference type="Pfam" id="PF01588">
    <property type="entry name" value="tRNA_bind"/>
    <property type="match status" value="1"/>
</dbReference>
<dbReference type="PANTHER" id="PTHR11586:SF37">
    <property type="entry name" value="TRNA-BINDING DOMAIN-CONTAINING PROTEIN"/>
    <property type="match status" value="1"/>
</dbReference>
<dbReference type="PANTHER" id="PTHR11586">
    <property type="entry name" value="TRNA-AMINOACYLATION COFACTOR ARC1 FAMILY MEMBER"/>
    <property type="match status" value="1"/>
</dbReference>
<evidence type="ECO:0000256" key="2">
    <source>
        <dbReference type="ARBA" id="ARBA00022884"/>
    </source>
</evidence>
<evidence type="ECO:0000256" key="3">
    <source>
        <dbReference type="PROSITE-ProRule" id="PRU00209"/>
    </source>
</evidence>
<reference evidence="6" key="1">
    <citation type="submission" date="2017-09" db="EMBL/GenBank/DDBJ databases">
        <title>Depth-based differentiation of microbial function through sediment-hosted aquifers and enrichment of novel symbionts in the deep terrestrial subsurface.</title>
        <authorList>
            <person name="Probst A.J."/>
            <person name="Ladd B."/>
            <person name="Jarett J.K."/>
            <person name="Geller-Mcgrath D.E."/>
            <person name="Sieber C.M.K."/>
            <person name="Emerson J.B."/>
            <person name="Anantharaman K."/>
            <person name="Thomas B.C."/>
            <person name="Malmstrom R."/>
            <person name="Stieglmeier M."/>
            <person name="Klingl A."/>
            <person name="Woyke T."/>
            <person name="Ryan C.M."/>
            <person name="Banfield J.F."/>
        </authorList>
    </citation>
    <scope>NUCLEOTIDE SEQUENCE [LARGE SCALE GENOMIC DNA]</scope>
</reference>